<gene>
    <name evidence="2" type="ORF">SM436_30205</name>
</gene>
<dbReference type="EMBL" id="JAXCEH010000025">
    <property type="protein sequence ID" value="MFA1557979.1"/>
    <property type="molecule type" value="Genomic_DNA"/>
</dbReference>
<protein>
    <submittedName>
        <fullName evidence="2">DUF397 domain-containing protein</fullName>
    </submittedName>
</protein>
<organism evidence="2 3">
    <name type="scientific">Actinomadura chokoriensis</name>
    <dbReference type="NCBI Taxonomy" id="454156"/>
    <lineage>
        <taxon>Bacteria</taxon>
        <taxon>Bacillati</taxon>
        <taxon>Actinomycetota</taxon>
        <taxon>Actinomycetes</taxon>
        <taxon>Streptosporangiales</taxon>
        <taxon>Thermomonosporaceae</taxon>
        <taxon>Actinomadura</taxon>
    </lineage>
</organism>
<evidence type="ECO:0000259" key="1">
    <source>
        <dbReference type="Pfam" id="PF04149"/>
    </source>
</evidence>
<reference evidence="2 3" key="1">
    <citation type="submission" date="2023-11" db="EMBL/GenBank/DDBJ databases">
        <title>Actinomadura monticuli sp. nov., isolated from volcanic ash.</title>
        <authorList>
            <person name="Lee S.D."/>
            <person name="Yang H."/>
            <person name="Kim I.S."/>
        </authorList>
    </citation>
    <scope>NUCLEOTIDE SEQUENCE [LARGE SCALE GENOMIC DNA]</scope>
    <source>
        <strain evidence="2 3">DSM 45346</strain>
    </source>
</reference>
<evidence type="ECO:0000313" key="2">
    <source>
        <dbReference type="EMBL" id="MFA1557979.1"/>
    </source>
</evidence>
<sequence>MGTSRVMWRKSTHSTGNGGECVEIGAWRTSSHSAQEGHCVEVADVWRASSHSGEQGNLVEVGAGEAVVLARDSKDPDGPVLGFRAGAWGTFLDTVKSGRLDLP</sequence>
<name>A0ABV4R541_9ACTN</name>
<accession>A0ABV4R541</accession>
<dbReference type="InterPro" id="IPR007278">
    <property type="entry name" value="DUF397"/>
</dbReference>
<feature type="domain" description="DUF397" evidence="1">
    <location>
        <begin position="7"/>
        <end position="24"/>
    </location>
</feature>
<feature type="domain" description="DUF397" evidence="1">
    <location>
        <begin position="45"/>
        <end position="96"/>
    </location>
</feature>
<keyword evidence="3" id="KW-1185">Reference proteome</keyword>
<dbReference type="RefSeq" id="WP_371944838.1">
    <property type="nucleotide sequence ID" value="NZ_JAXCEH010000025.1"/>
</dbReference>
<evidence type="ECO:0000313" key="3">
    <source>
        <dbReference type="Proteomes" id="UP001569904"/>
    </source>
</evidence>
<comment type="caution">
    <text evidence="2">The sequence shown here is derived from an EMBL/GenBank/DDBJ whole genome shotgun (WGS) entry which is preliminary data.</text>
</comment>
<dbReference type="Pfam" id="PF04149">
    <property type="entry name" value="DUF397"/>
    <property type="match status" value="2"/>
</dbReference>
<dbReference type="Proteomes" id="UP001569904">
    <property type="component" value="Unassembled WGS sequence"/>
</dbReference>
<proteinExistence type="predicted"/>